<evidence type="ECO:0000256" key="8">
    <source>
        <dbReference type="ARBA" id="ARBA00022989"/>
    </source>
</evidence>
<keyword evidence="6" id="KW-0769">Symport</keyword>
<evidence type="ECO:0000256" key="6">
    <source>
        <dbReference type="ARBA" id="ARBA00022847"/>
    </source>
</evidence>
<reference evidence="18" key="1">
    <citation type="submission" date="2011-12" db="EMBL/GenBank/DDBJ databases">
        <title>The Draft Genome of Lepisosteus oculatus.</title>
        <authorList>
            <consortium name="The Broad Institute Genome Assembly &amp; Analysis Group"/>
            <consortium name="Computational R&amp;D Group"/>
            <consortium name="and Sequencing Platform"/>
            <person name="Di Palma F."/>
            <person name="Alfoldi J."/>
            <person name="Johnson J."/>
            <person name="Berlin A."/>
            <person name="Gnerre S."/>
            <person name="Jaffe D."/>
            <person name="MacCallum I."/>
            <person name="Young S."/>
            <person name="Walker B.J."/>
            <person name="Lander E.S."/>
            <person name="Lindblad-Toh K."/>
        </authorList>
    </citation>
    <scope>NUCLEOTIDE SEQUENCE [LARGE SCALE GENOMIC DNA]</scope>
</reference>
<keyword evidence="2" id="KW-1003">Cell membrane</keyword>
<evidence type="ECO:0000259" key="16">
    <source>
        <dbReference type="Pfam" id="PF00324"/>
    </source>
</evidence>
<evidence type="ECO:0000256" key="9">
    <source>
        <dbReference type="ARBA" id="ARBA00023065"/>
    </source>
</evidence>
<dbReference type="InParanoid" id="W5NDR4"/>
<comment type="subcellular location">
    <subcellularLocation>
        <location evidence="1">Membrane</location>
        <topology evidence="1">Multi-pass membrane protein</topology>
    </subcellularLocation>
</comment>
<name>W5NDR4_LEPOC</name>
<dbReference type="Bgee" id="ENSLOCG00000015257">
    <property type="expression patterns" value="Expressed in testis and 13 other cell types or tissues"/>
</dbReference>
<accession>W5NDR4</accession>
<evidence type="ECO:0000256" key="4">
    <source>
        <dbReference type="ARBA" id="ARBA00022553"/>
    </source>
</evidence>
<evidence type="ECO:0000256" key="11">
    <source>
        <dbReference type="ARBA" id="ARBA00023180"/>
    </source>
</evidence>
<dbReference type="HOGENOM" id="CLU_1824674_0_0_1"/>
<keyword evidence="7" id="KW-0630">Potassium</keyword>
<evidence type="ECO:0000256" key="5">
    <source>
        <dbReference type="ARBA" id="ARBA00022692"/>
    </source>
</evidence>
<evidence type="ECO:0000256" key="15">
    <source>
        <dbReference type="SAM" id="Phobius"/>
    </source>
</evidence>
<dbReference type="AlphaFoldDB" id="W5NDR4"/>
<evidence type="ECO:0000313" key="17">
    <source>
        <dbReference type="Ensembl" id="ENSLOCP00000018773.1"/>
    </source>
</evidence>
<feature type="transmembrane region" description="Helical" evidence="15">
    <location>
        <begin position="88"/>
        <end position="107"/>
    </location>
</feature>
<reference evidence="17" key="3">
    <citation type="submission" date="2025-09" db="UniProtKB">
        <authorList>
            <consortium name="Ensembl"/>
        </authorList>
    </citation>
    <scope>IDENTIFICATION</scope>
</reference>
<evidence type="ECO:0000256" key="12">
    <source>
        <dbReference type="ARBA" id="ARBA00023214"/>
    </source>
</evidence>
<feature type="transmembrane region" description="Helical" evidence="15">
    <location>
        <begin position="114"/>
        <end position="135"/>
    </location>
</feature>
<dbReference type="PANTHER" id="PTHR11827">
    <property type="entry name" value="SOLUTE CARRIER FAMILY 12, CATION COTRANSPORTERS"/>
    <property type="match status" value="1"/>
</dbReference>
<dbReference type="Pfam" id="PF00324">
    <property type="entry name" value="AA_permease"/>
    <property type="match status" value="1"/>
</dbReference>
<keyword evidence="8 15" id="KW-1133">Transmembrane helix</keyword>
<keyword evidence="11" id="KW-0325">Glycoprotein</keyword>
<reference evidence="17" key="2">
    <citation type="submission" date="2025-08" db="UniProtKB">
        <authorList>
            <consortium name="Ensembl"/>
        </authorList>
    </citation>
    <scope>IDENTIFICATION</scope>
</reference>
<dbReference type="OMA" id="KSFWTIN"/>
<dbReference type="Proteomes" id="UP000018468">
    <property type="component" value="Unassembled WGS sequence"/>
</dbReference>
<evidence type="ECO:0000313" key="18">
    <source>
        <dbReference type="Proteomes" id="UP000018468"/>
    </source>
</evidence>
<keyword evidence="5 15" id="KW-0812">Transmembrane</keyword>
<comment type="similarity">
    <text evidence="13">Belongs to the SLC12A transporter family. K/Cl co-transporter subfamily.</text>
</comment>
<protein>
    <recommendedName>
        <fullName evidence="16">Amino acid permease/ SLC12A domain-containing protein</fullName>
    </recommendedName>
</protein>
<evidence type="ECO:0000256" key="2">
    <source>
        <dbReference type="ARBA" id="ARBA00022475"/>
    </source>
</evidence>
<organism evidence="17 18">
    <name type="scientific">Lepisosteus oculatus</name>
    <name type="common">Spotted gar</name>
    <dbReference type="NCBI Taxonomy" id="7918"/>
    <lineage>
        <taxon>Eukaryota</taxon>
        <taxon>Metazoa</taxon>
        <taxon>Chordata</taxon>
        <taxon>Craniata</taxon>
        <taxon>Vertebrata</taxon>
        <taxon>Euteleostomi</taxon>
        <taxon>Actinopterygii</taxon>
        <taxon>Neopterygii</taxon>
        <taxon>Holostei</taxon>
        <taxon>Semionotiformes</taxon>
        <taxon>Lepisosteidae</taxon>
        <taxon>Lepisosteus</taxon>
    </lineage>
</organism>
<dbReference type="GO" id="GO:0016020">
    <property type="term" value="C:membrane"/>
    <property type="evidence" value="ECO:0007669"/>
    <property type="project" value="UniProtKB-SubCell"/>
</dbReference>
<dbReference type="InterPro" id="IPR004842">
    <property type="entry name" value="SLC12A_fam"/>
</dbReference>
<dbReference type="Ensembl" id="ENSLOCT00000018805.1">
    <property type="protein sequence ID" value="ENSLOCP00000018773.1"/>
    <property type="gene ID" value="ENSLOCG00000015257.1"/>
</dbReference>
<dbReference type="Gene3D" id="1.20.1740.10">
    <property type="entry name" value="Amino acid/polyamine transporter I"/>
    <property type="match status" value="1"/>
</dbReference>
<dbReference type="PRINTS" id="PR01081">
    <property type="entry name" value="KCLTRNSPORT"/>
</dbReference>
<evidence type="ECO:0000256" key="10">
    <source>
        <dbReference type="ARBA" id="ARBA00023136"/>
    </source>
</evidence>
<dbReference type="InterPro" id="IPR000076">
    <property type="entry name" value="KCL_cotranspt"/>
</dbReference>
<feature type="domain" description="Amino acid permease/ SLC12A" evidence="16">
    <location>
        <begin position="10"/>
        <end position="136"/>
    </location>
</feature>
<evidence type="ECO:0000256" key="3">
    <source>
        <dbReference type="ARBA" id="ARBA00022538"/>
    </source>
</evidence>
<keyword evidence="12" id="KW-0868">Chloride</keyword>
<dbReference type="GO" id="GO:0015379">
    <property type="term" value="F:potassium:chloride symporter activity"/>
    <property type="evidence" value="ECO:0007669"/>
    <property type="project" value="InterPro"/>
</dbReference>
<feature type="transmembrane region" description="Helical" evidence="15">
    <location>
        <begin position="36"/>
        <end position="63"/>
    </location>
</feature>
<keyword evidence="3" id="KW-0633">Potassium transport</keyword>
<dbReference type="InterPro" id="IPR004841">
    <property type="entry name" value="AA-permease/SLC12A_dom"/>
</dbReference>
<keyword evidence="4" id="KW-0597">Phosphoprotein</keyword>
<proteinExistence type="inferred from homology"/>
<comment type="catalytic activity">
    <reaction evidence="14">
        <text>K(+)(in) + chloride(in) = K(+)(out) + chloride(out)</text>
        <dbReference type="Rhea" id="RHEA:72427"/>
        <dbReference type="ChEBI" id="CHEBI:17996"/>
        <dbReference type="ChEBI" id="CHEBI:29103"/>
    </reaction>
</comment>
<evidence type="ECO:0000256" key="13">
    <source>
        <dbReference type="ARBA" id="ARBA00046331"/>
    </source>
</evidence>
<dbReference type="STRING" id="7918.ENSLOCP00000018773"/>
<evidence type="ECO:0000256" key="7">
    <source>
        <dbReference type="ARBA" id="ARBA00022958"/>
    </source>
</evidence>
<keyword evidence="9" id="KW-0406">Ion transport</keyword>
<dbReference type="GeneTree" id="ENSGT00940000157672"/>
<keyword evidence="18" id="KW-1185">Reference proteome</keyword>
<keyword evidence="10 15" id="KW-0472">Membrane</keyword>
<evidence type="ECO:0000256" key="14">
    <source>
        <dbReference type="ARBA" id="ARBA00047825"/>
    </source>
</evidence>
<dbReference type="eggNOG" id="KOG2082">
    <property type="taxonomic scope" value="Eukaryota"/>
</dbReference>
<dbReference type="PANTHER" id="PTHR11827:SF66">
    <property type="entry name" value="SOLUTE CARRIER FAMILY 12 MEMBER 6"/>
    <property type="match status" value="1"/>
</dbReference>
<evidence type="ECO:0000256" key="1">
    <source>
        <dbReference type="ARBA" id="ARBA00004141"/>
    </source>
</evidence>
<sequence>MYWSVQSVNVSVFTSLAGGSYFMISRSLGPEFGGAVGLCFYLGTTFAGAMYILGAIEIFLMYISPSAAIFQGQDEASQGVAMLNNMRVYGSIFLLLMSLLVFVGVKYVNKLASVFLACVILSVLSIYTGAFVSAFQPPSFP</sequence>
<keyword evidence="6" id="KW-0813">Transport</keyword>